<sequence>MRTNNSHVKKIIVSIYFIFLILAITLPIFISSLRLFSGNATLTSITFAIAFAGLFFVVHFICKFFEYDSDGGKVIIINKGLLLSEYFNYRQHVLEFEQEDLIAYSFKNYVIYRILSIYIKDSRGEKRKEVFNITLVTKRKRRYIRQSLKKIVKANKKASIL</sequence>
<protein>
    <submittedName>
        <fullName evidence="2">Uncharacterized protein</fullName>
    </submittedName>
</protein>
<gene>
    <name evidence="2" type="ORF">MUN68_007195</name>
</gene>
<name>A0ABY7S1V4_9FLAO</name>
<evidence type="ECO:0000256" key="1">
    <source>
        <dbReference type="SAM" id="Phobius"/>
    </source>
</evidence>
<keyword evidence="1" id="KW-0812">Transmembrane</keyword>
<keyword evidence="1" id="KW-1133">Transmembrane helix</keyword>
<evidence type="ECO:0000313" key="3">
    <source>
        <dbReference type="Proteomes" id="UP001202717"/>
    </source>
</evidence>
<accession>A0ABY7S1V4</accession>
<evidence type="ECO:0000313" key="2">
    <source>
        <dbReference type="EMBL" id="WCO03277.1"/>
    </source>
</evidence>
<organism evidence="2 3">
    <name type="scientific">Psychroserpens ponticola</name>
    <dbReference type="NCBI Taxonomy" id="2932268"/>
    <lineage>
        <taxon>Bacteria</taxon>
        <taxon>Pseudomonadati</taxon>
        <taxon>Bacteroidota</taxon>
        <taxon>Flavobacteriia</taxon>
        <taxon>Flavobacteriales</taxon>
        <taxon>Flavobacteriaceae</taxon>
        <taxon>Psychroserpens</taxon>
    </lineage>
</organism>
<keyword evidence="1" id="KW-0472">Membrane</keyword>
<dbReference type="RefSeq" id="WP_249994415.1">
    <property type="nucleotide sequence ID" value="NZ_CP116221.1"/>
</dbReference>
<feature type="transmembrane region" description="Helical" evidence="1">
    <location>
        <begin position="12"/>
        <end position="30"/>
    </location>
</feature>
<dbReference type="EMBL" id="CP116221">
    <property type="protein sequence ID" value="WCO03277.1"/>
    <property type="molecule type" value="Genomic_DNA"/>
</dbReference>
<dbReference type="Proteomes" id="UP001202717">
    <property type="component" value="Chromosome"/>
</dbReference>
<proteinExistence type="predicted"/>
<keyword evidence="3" id="KW-1185">Reference proteome</keyword>
<feature type="transmembrane region" description="Helical" evidence="1">
    <location>
        <begin position="42"/>
        <end position="62"/>
    </location>
</feature>
<reference evidence="2 3" key="1">
    <citation type="submission" date="2023-01" db="EMBL/GenBank/DDBJ databases">
        <title>Psychroserpens ponticola sp. nov., isolated from seawater.</title>
        <authorList>
            <person name="Kristyanto S."/>
            <person name="Jung J."/>
            <person name="Kim J.M."/>
            <person name="Jeon C.O."/>
        </authorList>
    </citation>
    <scope>NUCLEOTIDE SEQUENCE [LARGE SCALE GENOMIC DNA]</scope>
    <source>
        <strain evidence="2 3">MSW6</strain>
    </source>
</reference>